<comment type="caution">
    <text evidence="2">The sequence shown here is derived from an EMBL/GenBank/DDBJ whole genome shotgun (WGS) entry which is preliminary data.</text>
</comment>
<proteinExistence type="predicted"/>
<dbReference type="EMBL" id="JALLAZ020001805">
    <property type="protein sequence ID" value="KAL3763302.1"/>
    <property type="molecule type" value="Genomic_DNA"/>
</dbReference>
<feature type="compositionally biased region" description="Basic residues" evidence="1">
    <location>
        <begin position="157"/>
        <end position="169"/>
    </location>
</feature>
<feature type="compositionally biased region" description="Polar residues" evidence="1">
    <location>
        <begin position="173"/>
        <end position="192"/>
    </location>
</feature>
<evidence type="ECO:0000313" key="2">
    <source>
        <dbReference type="EMBL" id="KAL3763302.1"/>
    </source>
</evidence>
<feature type="region of interest" description="Disordered" evidence="1">
    <location>
        <begin position="294"/>
        <end position="320"/>
    </location>
</feature>
<evidence type="ECO:0000313" key="3">
    <source>
        <dbReference type="Proteomes" id="UP001530315"/>
    </source>
</evidence>
<accession>A0ABD3MI72</accession>
<feature type="compositionally biased region" description="Low complexity" evidence="1">
    <location>
        <begin position="30"/>
        <end position="46"/>
    </location>
</feature>
<dbReference type="Proteomes" id="UP001530315">
    <property type="component" value="Unassembled WGS sequence"/>
</dbReference>
<feature type="compositionally biased region" description="Polar residues" evidence="1">
    <location>
        <begin position="47"/>
        <end position="59"/>
    </location>
</feature>
<protein>
    <submittedName>
        <fullName evidence="2">Uncharacterized protein</fullName>
    </submittedName>
</protein>
<feature type="region of interest" description="Disordered" evidence="1">
    <location>
        <begin position="1"/>
        <end position="63"/>
    </location>
</feature>
<feature type="compositionally biased region" description="Polar residues" evidence="1">
    <location>
        <begin position="296"/>
        <end position="320"/>
    </location>
</feature>
<gene>
    <name evidence="2" type="ORF">ACHAW5_007895</name>
</gene>
<evidence type="ECO:0000256" key="1">
    <source>
        <dbReference type="SAM" id="MobiDB-lite"/>
    </source>
</evidence>
<organism evidence="2 3">
    <name type="scientific">Stephanodiscus triporus</name>
    <dbReference type="NCBI Taxonomy" id="2934178"/>
    <lineage>
        <taxon>Eukaryota</taxon>
        <taxon>Sar</taxon>
        <taxon>Stramenopiles</taxon>
        <taxon>Ochrophyta</taxon>
        <taxon>Bacillariophyta</taxon>
        <taxon>Coscinodiscophyceae</taxon>
        <taxon>Thalassiosirophycidae</taxon>
        <taxon>Stephanodiscales</taxon>
        <taxon>Stephanodiscaceae</taxon>
        <taxon>Stephanodiscus</taxon>
    </lineage>
</organism>
<feature type="compositionally biased region" description="Polar residues" evidence="1">
    <location>
        <begin position="250"/>
        <end position="260"/>
    </location>
</feature>
<name>A0ABD3MI72_9STRA</name>
<keyword evidence="3" id="KW-1185">Reference proteome</keyword>
<sequence length="345" mass="37604">MSLATLFANGRTQNNIGNVDRRRRRRIPRLGRGPSAAASVESSASSQLGGTTATTTRQSELGRELHQTTCTSLLAAIQPVIDDDASSVIHGINNGKNKNTHEDEDEGSNNSGVFRFDFAIGSMTNSNNGIHNTVDDFAVGFDVSKELRTLQREGGTKSKKKKKRKKKGKQIAGENTSDNTNSENVGTMLPSQEQHRPTNNDRSPTRNRDNDDRDGNCHASPDKKTTKRTFIKNAPDTTFVANAHPGMPSDHSTYDSTKTPSKCRIKSPPGFHFDPVVRRKGALVNRQSMGLHRQNRSNLPQQHGGVNNTKEGNSNSQQDATDAVTNSFTFGFNILGHGLLLSPSV</sequence>
<reference evidence="2 3" key="1">
    <citation type="submission" date="2024-10" db="EMBL/GenBank/DDBJ databases">
        <title>Updated reference genomes for cyclostephanoid diatoms.</title>
        <authorList>
            <person name="Roberts W.R."/>
            <person name="Alverson A.J."/>
        </authorList>
    </citation>
    <scope>NUCLEOTIDE SEQUENCE [LARGE SCALE GENOMIC DNA]</scope>
    <source>
        <strain evidence="2 3">AJA276-08</strain>
    </source>
</reference>
<dbReference type="AlphaFoldDB" id="A0ABD3MI72"/>
<feature type="compositionally biased region" description="Basic and acidic residues" evidence="1">
    <location>
        <begin position="193"/>
        <end position="224"/>
    </location>
</feature>
<feature type="region of interest" description="Disordered" evidence="1">
    <location>
        <begin position="150"/>
        <end position="272"/>
    </location>
</feature>